<keyword evidence="12" id="KW-1185">Reference proteome</keyword>
<evidence type="ECO:0000256" key="4">
    <source>
        <dbReference type="ARBA" id="ARBA00022475"/>
    </source>
</evidence>
<feature type="transmembrane region" description="Helical" evidence="9">
    <location>
        <begin position="107"/>
        <end position="129"/>
    </location>
</feature>
<evidence type="ECO:0000313" key="12">
    <source>
        <dbReference type="Proteomes" id="UP000001409"/>
    </source>
</evidence>
<feature type="transmembrane region" description="Helical" evidence="9">
    <location>
        <begin position="299"/>
        <end position="317"/>
    </location>
</feature>
<dbReference type="PROSITE" id="PS01023">
    <property type="entry name" value="PTR2_2"/>
    <property type="match status" value="1"/>
</dbReference>
<dbReference type="InterPro" id="IPR050171">
    <property type="entry name" value="MFS_Transporters"/>
</dbReference>
<dbReference type="HOGENOM" id="CLU_004790_0_1_11"/>
<dbReference type="Gene3D" id="1.20.1250.20">
    <property type="entry name" value="MFS general substrate transporter like domains"/>
    <property type="match status" value="1"/>
</dbReference>
<name>Q8FSY9_COREF</name>
<feature type="transmembrane region" description="Helical" evidence="9">
    <location>
        <begin position="78"/>
        <end position="95"/>
    </location>
</feature>
<dbReference type="EMBL" id="BA000035">
    <property type="protein sequence ID" value="BAC19713.1"/>
    <property type="molecule type" value="Genomic_DNA"/>
</dbReference>
<dbReference type="CDD" id="cd17346">
    <property type="entry name" value="MFS_DtpA_like"/>
    <property type="match status" value="1"/>
</dbReference>
<evidence type="ECO:0000256" key="7">
    <source>
        <dbReference type="ARBA" id="ARBA00023136"/>
    </source>
</evidence>
<dbReference type="InterPro" id="IPR036259">
    <property type="entry name" value="MFS_trans_sf"/>
</dbReference>
<dbReference type="GO" id="GO:1904680">
    <property type="term" value="F:peptide transmembrane transporter activity"/>
    <property type="evidence" value="ECO:0007669"/>
    <property type="project" value="InterPro"/>
</dbReference>
<dbReference type="KEGG" id="cef:CE2903"/>
<feature type="transmembrane region" description="Helical" evidence="9">
    <location>
        <begin position="138"/>
        <end position="156"/>
    </location>
</feature>
<keyword evidence="7 9" id="KW-0472">Membrane</keyword>
<dbReference type="SUPFAM" id="SSF103473">
    <property type="entry name" value="MFS general substrate transporter"/>
    <property type="match status" value="1"/>
</dbReference>
<evidence type="ECO:0000256" key="9">
    <source>
        <dbReference type="SAM" id="Phobius"/>
    </source>
</evidence>
<dbReference type="InterPro" id="IPR005279">
    <property type="entry name" value="Dipep/tripep_permease"/>
</dbReference>
<dbReference type="NCBIfam" id="TIGR00924">
    <property type="entry name" value="yjdL_sub1_fam"/>
    <property type="match status" value="1"/>
</dbReference>
<feature type="transmembrane region" description="Helical" evidence="9">
    <location>
        <begin position="505"/>
        <end position="527"/>
    </location>
</feature>
<dbReference type="InterPro" id="IPR000109">
    <property type="entry name" value="POT_fam"/>
</dbReference>
<feature type="transmembrane region" description="Helical" evidence="9">
    <location>
        <begin position="433"/>
        <end position="452"/>
    </location>
</feature>
<evidence type="ECO:0000256" key="6">
    <source>
        <dbReference type="ARBA" id="ARBA00022989"/>
    </source>
</evidence>
<dbReference type="PANTHER" id="PTHR23517:SF15">
    <property type="entry name" value="PROTON-DEPENDENT OLIGOPEPTIDE FAMILY TRANSPORT PROTEIN"/>
    <property type="match status" value="1"/>
</dbReference>
<feature type="transmembrane region" description="Helical" evidence="9">
    <location>
        <begin position="329"/>
        <end position="357"/>
    </location>
</feature>
<dbReference type="GO" id="GO:0005886">
    <property type="term" value="C:plasma membrane"/>
    <property type="evidence" value="ECO:0007669"/>
    <property type="project" value="UniProtKB-SubCell"/>
</dbReference>
<keyword evidence="5 8" id="KW-0812">Transmembrane</keyword>
<proteinExistence type="inferred from homology"/>
<feature type="transmembrane region" description="Helical" evidence="9">
    <location>
        <begin position="473"/>
        <end position="493"/>
    </location>
</feature>
<feature type="domain" description="Major facilitator superfamily (MFS) profile" evidence="10">
    <location>
        <begin position="68"/>
        <end position="527"/>
    </location>
</feature>
<protein>
    <submittedName>
        <fullName evidence="11">Putative tripeptide transporter</fullName>
    </submittedName>
</protein>
<sequence length="535" mass="57318">MAVLYGKVCKRGGQDWFCIPACGTIFRMNTDITNDGVPPEPAGSSTGVAVADAHREKKFFGQPWGLANLFGVEMWERFSFYGMQSILAFYLYYSVTDGGLGMDQAAALSIVGAYGGFVYMTSLVASFLADRVFGSERTLFYSAIIVMAGHVALALIPGYVGLAIGLVLIGLGSGGVKTAAQVVLGQLYSRTDTRRDAGFSIFYMGVNIGGLFGPLITNAVWGWGGFHWGFGIAAIGMAAGLIQYVAMRKTTIGAAGHDIPNPLPKSEYPKWIGGTLAVVAIVVTLIATGVIRLEWLSNITAAIALIAAVGLLVQMYASPLTIAAEKSRLLGFIPMFIGGVLFFAIFQTQFTVLAVYSDARLDRNFLGIELPPGLINSFNPIFIIIFSGIFATLWTKLGSRQWSTAVKFGVANIVIGCALFFFLPFAGGEANSTPMLLIIWVYFLFTIAELLLSPVGNSLATKVAPQAFQSRMFAVWLMAVSMGTSLSGTLGGYYDPTNADAEKTFFITVGVVTILIGLVIIASKNWVAKKFIDVR</sequence>
<evidence type="ECO:0000256" key="5">
    <source>
        <dbReference type="ARBA" id="ARBA00022692"/>
    </source>
</evidence>
<feature type="transmembrane region" description="Helical" evidence="9">
    <location>
        <begin position="377"/>
        <end position="394"/>
    </location>
</feature>
<dbReference type="eggNOG" id="COG3104">
    <property type="taxonomic scope" value="Bacteria"/>
</dbReference>
<accession>Q8FSY9</accession>
<keyword evidence="4" id="KW-1003">Cell membrane</keyword>
<feature type="transmembrane region" description="Helical" evidence="9">
    <location>
        <begin position="406"/>
        <end position="427"/>
    </location>
</feature>
<dbReference type="Proteomes" id="UP000001409">
    <property type="component" value="Chromosome"/>
</dbReference>
<keyword evidence="3 8" id="KW-0813">Transport</keyword>
<evidence type="ECO:0000259" key="10">
    <source>
        <dbReference type="PROSITE" id="PS50850"/>
    </source>
</evidence>
<evidence type="ECO:0000256" key="1">
    <source>
        <dbReference type="ARBA" id="ARBA00004651"/>
    </source>
</evidence>
<feature type="transmembrane region" description="Helical" evidence="9">
    <location>
        <begin position="268"/>
        <end position="293"/>
    </location>
</feature>
<evidence type="ECO:0000313" key="11">
    <source>
        <dbReference type="EMBL" id="BAC19713.1"/>
    </source>
</evidence>
<dbReference type="AlphaFoldDB" id="Q8FSY9"/>
<feature type="transmembrane region" description="Helical" evidence="9">
    <location>
        <begin position="162"/>
        <end position="185"/>
    </location>
</feature>
<feature type="transmembrane region" description="Helical" evidence="9">
    <location>
        <begin position="197"/>
        <end position="216"/>
    </location>
</feature>
<dbReference type="PANTHER" id="PTHR23517">
    <property type="entry name" value="RESISTANCE PROTEIN MDTM, PUTATIVE-RELATED-RELATED"/>
    <property type="match status" value="1"/>
</dbReference>
<dbReference type="Pfam" id="PF00854">
    <property type="entry name" value="PTR2"/>
    <property type="match status" value="1"/>
</dbReference>
<dbReference type="InterPro" id="IPR020846">
    <property type="entry name" value="MFS_dom"/>
</dbReference>
<feature type="transmembrane region" description="Helical" evidence="9">
    <location>
        <begin position="228"/>
        <end position="247"/>
    </location>
</feature>
<evidence type="ECO:0000256" key="2">
    <source>
        <dbReference type="ARBA" id="ARBA00005982"/>
    </source>
</evidence>
<reference evidence="11 12" key="1">
    <citation type="journal article" date="2003" name="Genome Res.">
        <title>Comparative complete genome sequence analysis of the amino acid replacements responsible for the thermostability of Corynebacterium efficiens.</title>
        <authorList>
            <person name="Nishio Y."/>
            <person name="Nakamura Y."/>
            <person name="Kawarabayasi Y."/>
            <person name="Usuda Y."/>
            <person name="Kimura E."/>
            <person name="Sugimoto S."/>
            <person name="Matsui K."/>
            <person name="Yamagishi A."/>
            <person name="Kikuchi H."/>
            <person name="Ikeo K."/>
            <person name="Gojobori T."/>
        </authorList>
    </citation>
    <scope>NUCLEOTIDE SEQUENCE [LARGE SCALE GENOMIC DNA]</scope>
    <source>
        <strain evidence="12">DSM 44549 / YS-314 / AJ 12310 / JCM 11189 / NBRC 100395</strain>
    </source>
</reference>
<dbReference type="STRING" id="196164.gene:10743353"/>
<keyword evidence="6 9" id="KW-1133">Transmembrane helix</keyword>
<comment type="similarity">
    <text evidence="2 8">Belongs to the major facilitator superfamily. Proton-dependent oligopeptide transporter (POT/PTR) (TC 2.A.17) family.</text>
</comment>
<dbReference type="GO" id="GO:0006857">
    <property type="term" value="P:oligopeptide transport"/>
    <property type="evidence" value="ECO:0007669"/>
    <property type="project" value="InterPro"/>
</dbReference>
<evidence type="ECO:0000256" key="8">
    <source>
        <dbReference type="RuleBase" id="RU003755"/>
    </source>
</evidence>
<dbReference type="PROSITE" id="PS50850">
    <property type="entry name" value="MFS"/>
    <property type="match status" value="1"/>
</dbReference>
<organism evidence="11 12">
    <name type="scientific">Corynebacterium efficiens (strain DSM 44549 / YS-314 / AJ 12310 / JCM 11189 / NBRC 100395)</name>
    <dbReference type="NCBI Taxonomy" id="196164"/>
    <lineage>
        <taxon>Bacteria</taxon>
        <taxon>Bacillati</taxon>
        <taxon>Actinomycetota</taxon>
        <taxon>Actinomycetes</taxon>
        <taxon>Mycobacteriales</taxon>
        <taxon>Corynebacteriaceae</taxon>
        <taxon>Corynebacterium</taxon>
    </lineage>
</organism>
<dbReference type="InterPro" id="IPR018456">
    <property type="entry name" value="PTR2_symporter_CS"/>
</dbReference>
<evidence type="ECO:0000256" key="3">
    <source>
        <dbReference type="ARBA" id="ARBA00022448"/>
    </source>
</evidence>
<comment type="subcellular location">
    <subcellularLocation>
        <location evidence="1">Cell membrane</location>
        <topology evidence="1">Multi-pass membrane protein</topology>
    </subcellularLocation>
    <subcellularLocation>
        <location evidence="8">Membrane</location>
        <topology evidence="8">Multi-pass membrane protein</topology>
    </subcellularLocation>
</comment>